<dbReference type="InterPro" id="IPR011008">
    <property type="entry name" value="Dimeric_a/b-barrel"/>
</dbReference>
<evidence type="ECO:0000256" key="1">
    <source>
        <dbReference type="SAM" id="SignalP"/>
    </source>
</evidence>
<dbReference type="GO" id="GO:0016491">
    <property type="term" value="F:oxidoreductase activity"/>
    <property type="evidence" value="ECO:0007669"/>
    <property type="project" value="TreeGrafter"/>
</dbReference>
<dbReference type="PROSITE" id="PS51725">
    <property type="entry name" value="ABM"/>
    <property type="match status" value="1"/>
</dbReference>
<feature type="domain" description="ABM" evidence="2">
    <location>
        <begin position="55"/>
        <end position="148"/>
    </location>
</feature>
<keyword evidence="4" id="KW-1185">Reference proteome</keyword>
<evidence type="ECO:0000259" key="2">
    <source>
        <dbReference type="PROSITE" id="PS51725"/>
    </source>
</evidence>
<dbReference type="Proteomes" id="UP001153069">
    <property type="component" value="Unassembled WGS sequence"/>
</dbReference>
<dbReference type="OrthoDB" id="10261153at2759"/>
<dbReference type="PANTHER" id="PTHR33336">
    <property type="entry name" value="QUINOL MONOOXYGENASE YGIN-RELATED"/>
    <property type="match status" value="1"/>
</dbReference>
<proteinExistence type="predicted"/>
<dbReference type="EMBL" id="CAICTM010000387">
    <property type="protein sequence ID" value="CAB9509391.1"/>
    <property type="molecule type" value="Genomic_DNA"/>
</dbReference>
<evidence type="ECO:0000313" key="3">
    <source>
        <dbReference type="EMBL" id="CAB9509391.1"/>
    </source>
</evidence>
<dbReference type="GO" id="GO:0005829">
    <property type="term" value="C:cytosol"/>
    <property type="evidence" value="ECO:0007669"/>
    <property type="project" value="TreeGrafter"/>
</dbReference>
<dbReference type="GO" id="GO:0016853">
    <property type="term" value="F:isomerase activity"/>
    <property type="evidence" value="ECO:0007669"/>
    <property type="project" value="UniProtKB-KW"/>
</dbReference>
<keyword evidence="3" id="KW-0413">Isomerase</keyword>
<keyword evidence="1" id="KW-0732">Signal</keyword>
<sequence>MSTTLKNLPLILALLLMLSHLVTPARSFVTRQAFLISTRGGSSSISSTATKMAPFAVVVEAEVDPDRMAEFLEMIKTNAENSRKEPGCIRFDVLRDQEAPNKFIFYELYKDPAAVDFHKTQPHYAAWAKFKESGGVISSVSKKNDGEFVET</sequence>
<gene>
    <name evidence="3" type="ORF">SEMRO_388_G132290.1</name>
</gene>
<protein>
    <submittedName>
        <fullName evidence="3">(4S)-4-hydroxy-5-phosphonooxypentane-2,3-dione isomerase</fullName>
    </submittedName>
</protein>
<comment type="caution">
    <text evidence="3">The sequence shown here is derived from an EMBL/GenBank/DDBJ whole genome shotgun (WGS) entry which is preliminary data.</text>
</comment>
<dbReference type="PANTHER" id="PTHR33336:SF1">
    <property type="entry name" value="(4S)-4-HYDROXY-5-PHOSPHONOOXYPENTANE-2,3-DIONE ISOMERASE"/>
    <property type="match status" value="1"/>
</dbReference>
<accession>A0A9N8DVA5</accession>
<feature type="signal peptide" evidence="1">
    <location>
        <begin position="1"/>
        <end position="27"/>
    </location>
</feature>
<dbReference type="Pfam" id="PF03992">
    <property type="entry name" value="ABM"/>
    <property type="match status" value="1"/>
</dbReference>
<evidence type="ECO:0000313" key="4">
    <source>
        <dbReference type="Proteomes" id="UP001153069"/>
    </source>
</evidence>
<reference evidence="3" key="1">
    <citation type="submission" date="2020-06" db="EMBL/GenBank/DDBJ databases">
        <authorList>
            <consortium name="Plant Systems Biology data submission"/>
        </authorList>
    </citation>
    <scope>NUCLEOTIDE SEQUENCE</scope>
    <source>
        <strain evidence="3">D6</strain>
    </source>
</reference>
<dbReference type="AlphaFoldDB" id="A0A9N8DVA5"/>
<dbReference type="Gene3D" id="3.30.70.100">
    <property type="match status" value="1"/>
</dbReference>
<dbReference type="InterPro" id="IPR007138">
    <property type="entry name" value="ABM_dom"/>
</dbReference>
<dbReference type="SUPFAM" id="SSF54909">
    <property type="entry name" value="Dimeric alpha+beta barrel"/>
    <property type="match status" value="1"/>
</dbReference>
<organism evidence="3 4">
    <name type="scientific">Seminavis robusta</name>
    <dbReference type="NCBI Taxonomy" id="568900"/>
    <lineage>
        <taxon>Eukaryota</taxon>
        <taxon>Sar</taxon>
        <taxon>Stramenopiles</taxon>
        <taxon>Ochrophyta</taxon>
        <taxon>Bacillariophyta</taxon>
        <taxon>Bacillariophyceae</taxon>
        <taxon>Bacillariophycidae</taxon>
        <taxon>Naviculales</taxon>
        <taxon>Naviculaceae</taxon>
        <taxon>Seminavis</taxon>
    </lineage>
</organism>
<name>A0A9N8DVA5_9STRA</name>
<dbReference type="InterPro" id="IPR050744">
    <property type="entry name" value="AI-2_Isomerase_LsrG"/>
</dbReference>
<feature type="chain" id="PRO_5040457081" evidence="1">
    <location>
        <begin position="28"/>
        <end position="151"/>
    </location>
</feature>